<dbReference type="NCBIfam" id="TIGR00835">
    <property type="entry name" value="agcS"/>
    <property type="match status" value="1"/>
</dbReference>
<dbReference type="Proteomes" id="UP000560081">
    <property type="component" value="Unassembled WGS sequence"/>
</dbReference>
<dbReference type="InterPro" id="IPR001463">
    <property type="entry name" value="Na/Ala_symport"/>
</dbReference>
<feature type="transmembrane region" description="Helical" evidence="8">
    <location>
        <begin position="21"/>
        <end position="40"/>
    </location>
</feature>
<sequence>MIIALDRGTSMEAFIAPVNEIMWSLPMVVIILLIGLYFTIRMGFPQIRLIKDMVGQLVHGGRTSAGISSFESFAMALGGRIGVGNIAGVAVAIHLGGPGALFWMWVTAFLGAPVAVAESSLAQLYKHKVRGEFRGGPAFYILEGLGQHWRWLAVAYAAATVFATVFTGPQIQANAVTAATEQAWGWNPLWTGLGMAAVFLLIVFGGMHRVGRTVGLVVPFMAAAYILVGLVVVALNWAAVPAMFQLIFTTAFAADTAYAGMLGAAISWGVRRAIYSTEIGTGSGAQAAAAANVTHPVKQGLAQGFSAYVDTLFVCTITGLMILSTDRFNVLGADGQTPIVENVPGVEAGPAWTQLAIDTVIPTFGPSLVALAVFLFAFTTLLSFDFYAVTNLAYLIKNTSVQRVATVIAHLVLAASVVFGAAQKSSSAWALADFGVGLYTWVNILALILLSGLAIRLVKDYDRQRRQGLDPVFDPRALGIGNAHLWESLADEHARTGDVDAAMQHVADTAPDTRAIALVDPDRR</sequence>
<feature type="transmembrane region" description="Helical" evidence="8">
    <location>
        <begin position="183"/>
        <end position="204"/>
    </location>
</feature>
<dbReference type="RefSeq" id="WP_311768992.1">
    <property type="nucleotide sequence ID" value="NZ_CBCSEN010000141.1"/>
</dbReference>
<dbReference type="PROSITE" id="PS00873">
    <property type="entry name" value="NA_ALANINE_SYMP"/>
    <property type="match status" value="1"/>
</dbReference>
<evidence type="ECO:0000256" key="7">
    <source>
        <dbReference type="ARBA" id="ARBA00023136"/>
    </source>
</evidence>
<evidence type="ECO:0000256" key="8">
    <source>
        <dbReference type="RuleBase" id="RU363064"/>
    </source>
</evidence>
<dbReference type="GO" id="GO:0005886">
    <property type="term" value="C:plasma membrane"/>
    <property type="evidence" value="ECO:0007669"/>
    <property type="project" value="UniProtKB-SubCell"/>
</dbReference>
<keyword evidence="10" id="KW-1185">Reference proteome</keyword>
<keyword evidence="8" id="KW-0769">Symport</keyword>
<feature type="transmembrane region" description="Helical" evidence="8">
    <location>
        <begin position="401"/>
        <end position="422"/>
    </location>
</feature>
<dbReference type="PANTHER" id="PTHR30330">
    <property type="entry name" value="AGSS FAMILY TRANSPORTER, SODIUM-ALANINE"/>
    <property type="match status" value="1"/>
</dbReference>
<dbReference type="PRINTS" id="PR00175">
    <property type="entry name" value="NAALASMPORT"/>
</dbReference>
<comment type="similarity">
    <text evidence="2 8">Belongs to the alanine or glycine:cation symporter (AGCS) (TC 2.A.25) family.</text>
</comment>
<evidence type="ECO:0000256" key="4">
    <source>
        <dbReference type="ARBA" id="ARBA00022475"/>
    </source>
</evidence>
<dbReference type="PANTHER" id="PTHR30330:SF7">
    <property type="entry name" value="SODIUM_PROTON-DEPENDENT ALANINE CARRIER PROTEIN YRBD-RELATED"/>
    <property type="match status" value="1"/>
</dbReference>
<dbReference type="GO" id="GO:0005283">
    <property type="term" value="F:amino acid:sodium symporter activity"/>
    <property type="evidence" value="ECO:0007669"/>
    <property type="project" value="InterPro"/>
</dbReference>
<evidence type="ECO:0000256" key="5">
    <source>
        <dbReference type="ARBA" id="ARBA00022692"/>
    </source>
</evidence>
<keyword evidence="3 8" id="KW-0813">Transport</keyword>
<proteinExistence type="inferred from homology"/>
<accession>A0A7W7L5U7</accession>
<evidence type="ECO:0000313" key="10">
    <source>
        <dbReference type="Proteomes" id="UP000560081"/>
    </source>
</evidence>
<comment type="subcellular location">
    <subcellularLocation>
        <location evidence="1 8">Cell membrane</location>
        <topology evidence="1 8">Multi-pass membrane protein</topology>
    </subcellularLocation>
</comment>
<dbReference type="AlphaFoldDB" id="A0A7W7L5U7"/>
<evidence type="ECO:0000256" key="6">
    <source>
        <dbReference type="ARBA" id="ARBA00022989"/>
    </source>
</evidence>
<organism evidence="9 10">
    <name type="scientific">Micrococcus flavus</name>
    <dbReference type="NCBI Taxonomy" id="384602"/>
    <lineage>
        <taxon>Bacteria</taxon>
        <taxon>Bacillati</taxon>
        <taxon>Actinomycetota</taxon>
        <taxon>Actinomycetes</taxon>
        <taxon>Micrococcales</taxon>
        <taxon>Micrococcaceae</taxon>
        <taxon>Micrococcus</taxon>
    </lineage>
</organism>
<dbReference type="Gene3D" id="1.20.1740.10">
    <property type="entry name" value="Amino acid/polyamine transporter I"/>
    <property type="match status" value="1"/>
</dbReference>
<feature type="transmembrane region" description="Helical" evidence="8">
    <location>
        <begin position="368"/>
        <end position="389"/>
    </location>
</feature>
<dbReference type="Pfam" id="PF01235">
    <property type="entry name" value="Na_Ala_symp"/>
    <property type="match status" value="1"/>
</dbReference>
<keyword evidence="7 8" id="KW-0472">Membrane</keyword>
<evidence type="ECO:0000256" key="1">
    <source>
        <dbReference type="ARBA" id="ARBA00004651"/>
    </source>
</evidence>
<feature type="transmembrane region" description="Helical" evidence="8">
    <location>
        <begin position="434"/>
        <end position="458"/>
    </location>
</feature>
<protein>
    <submittedName>
        <fullName evidence="9">AGCS family alanine or glycine:cation symporter</fullName>
    </submittedName>
</protein>
<dbReference type="EMBL" id="JACHMC010000001">
    <property type="protein sequence ID" value="MBB4883867.1"/>
    <property type="molecule type" value="Genomic_DNA"/>
</dbReference>
<evidence type="ECO:0000256" key="3">
    <source>
        <dbReference type="ARBA" id="ARBA00022448"/>
    </source>
</evidence>
<feature type="transmembrane region" description="Helical" evidence="8">
    <location>
        <begin position="246"/>
        <end position="270"/>
    </location>
</feature>
<gene>
    <name evidence="9" type="ORF">BJ976_002218</name>
</gene>
<reference evidence="9 10" key="1">
    <citation type="submission" date="2020-08" db="EMBL/GenBank/DDBJ databases">
        <title>Sequencing the genomes of 1000 actinobacteria strains.</title>
        <authorList>
            <person name="Klenk H.-P."/>
        </authorList>
    </citation>
    <scope>NUCLEOTIDE SEQUENCE [LARGE SCALE GENOMIC DNA]</scope>
    <source>
        <strain evidence="9 10">DSM 19079</strain>
    </source>
</reference>
<feature type="transmembrane region" description="Helical" evidence="8">
    <location>
        <begin position="151"/>
        <end position="171"/>
    </location>
</feature>
<keyword evidence="4 8" id="KW-1003">Cell membrane</keyword>
<keyword evidence="6 8" id="KW-1133">Transmembrane helix</keyword>
<feature type="transmembrane region" description="Helical" evidence="8">
    <location>
        <begin position="102"/>
        <end position="125"/>
    </location>
</feature>
<comment type="caution">
    <text evidence="9">The sequence shown here is derived from an EMBL/GenBank/DDBJ whole genome shotgun (WGS) entry which is preliminary data.</text>
</comment>
<keyword evidence="5 8" id="KW-0812">Transmembrane</keyword>
<name>A0A7W7L5U7_9MICC</name>
<evidence type="ECO:0000256" key="2">
    <source>
        <dbReference type="ARBA" id="ARBA00009261"/>
    </source>
</evidence>
<feature type="transmembrane region" description="Helical" evidence="8">
    <location>
        <begin position="305"/>
        <end position="323"/>
    </location>
</feature>
<evidence type="ECO:0000313" key="9">
    <source>
        <dbReference type="EMBL" id="MBB4883867.1"/>
    </source>
</evidence>
<feature type="transmembrane region" description="Helical" evidence="8">
    <location>
        <begin position="216"/>
        <end position="240"/>
    </location>
</feature>